<dbReference type="PROSITE" id="PS51257">
    <property type="entry name" value="PROKAR_LIPOPROTEIN"/>
    <property type="match status" value="1"/>
</dbReference>
<dbReference type="EMBL" id="JABWGV010000005">
    <property type="protein sequence ID" value="NVD45820.1"/>
    <property type="molecule type" value="Genomic_DNA"/>
</dbReference>
<organism evidence="1 2">
    <name type="scientific">Qipengyuania atrilutea</name>
    <dbReference type="NCBI Taxonomy" id="2744473"/>
    <lineage>
        <taxon>Bacteria</taxon>
        <taxon>Pseudomonadati</taxon>
        <taxon>Pseudomonadota</taxon>
        <taxon>Alphaproteobacteria</taxon>
        <taxon>Sphingomonadales</taxon>
        <taxon>Erythrobacteraceae</taxon>
        <taxon>Qipengyuania</taxon>
    </lineage>
</organism>
<name>A0A850H585_9SPHN</name>
<dbReference type="AlphaFoldDB" id="A0A850H585"/>
<keyword evidence="2" id="KW-1185">Reference proteome</keyword>
<evidence type="ECO:0000313" key="1">
    <source>
        <dbReference type="EMBL" id="NVD45820.1"/>
    </source>
</evidence>
<dbReference type="RefSeq" id="WP_176268125.1">
    <property type="nucleotide sequence ID" value="NZ_JABWGV010000005.1"/>
</dbReference>
<gene>
    <name evidence="1" type="ORF">HUV48_12465</name>
</gene>
<reference evidence="1 2" key="1">
    <citation type="submission" date="2020-06" db="EMBL/GenBank/DDBJ databases">
        <title>Altererythrobacter sp. HHU K3-1.</title>
        <authorList>
            <person name="Zhang D."/>
            <person name="Xue H."/>
        </authorList>
    </citation>
    <scope>NUCLEOTIDE SEQUENCE [LARGE SCALE GENOMIC DNA]</scope>
    <source>
        <strain evidence="1 2">HHU K3-1</strain>
    </source>
</reference>
<accession>A0A850H585</accession>
<evidence type="ECO:0008006" key="3">
    <source>
        <dbReference type="Google" id="ProtNLM"/>
    </source>
</evidence>
<proteinExistence type="predicted"/>
<dbReference type="Proteomes" id="UP000561438">
    <property type="component" value="Unassembled WGS sequence"/>
</dbReference>
<evidence type="ECO:0000313" key="2">
    <source>
        <dbReference type="Proteomes" id="UP000561438"/>
    </source>
</evidence>
<comment type="caution">
    <text evidence="1">The sequence shown here is derived from an EMBL/GenBank/DDBJ whole genome shotgun (WGS) entry which is preliminary data.</text>
</comment>
<protein>
    <recommendedName>
        <fullName evidence="3">Lipoprotein</fullName>
    </recommendedName>
</protein>
<sequence>MRGTDFFITTALAGVFIITSCEDIADASGQSAEETQNVFLSEPISFTGTEPFWAGEVADSTLVYKTPQIQAGQEIEVERFTGNNGVSYSGTYDGASFDLMLTQSPCSDQMSDRQYPFVATLKIGSEVRHGCAWSEDRPFTSPRPA</sequence>